<keyword evidence="5" id="KW-1185">Reference proteome</keyword>
<sequence length="934" mass="104295">DVQIKGNHMVTHVDLADAFAQQLAVRALARYLVWAFPRRIEEWNDCRTTTLCGCHMLSVYYGKRNLAVDYYVRSSGPGGSLFIERIVVEPADAPYNVTPIADWDARVLRKSGDILTVNELVMLEGELEYLISCEGPHASIGETIQSFARRGLGVYSRNTPPDWSKRDAVIAQELDLIASAQSGDQEAAHKLLDAMRDLVARRVHQIVRTTEFDDYLQVGLLHCWRAILAFDASSRVRLSTLVYRYVGNGLRDELRRQYRSVRAVCVDDVYAADTVPPYDARLAESEFEMVAKHGESKMIAVAELPQPEAAADTPEWHEVRSAGIGASECAAACGLSDYATPAHIWDRKVNGTTTPDNAAMKWGRMLEPLIAEQWSEENDTPIAWMAPGVYRHPEHPMILASPDGWIDRQRLLEVKSTTWRTELGDEDSDSIPFEWWMQAQQQMLVLGTDQVVFAVFILDARNVKTFVVERDESIHERIIDRERKLWQCVVDRTPPAVDPNHKKYIEAIKLAYRRVIEGDTVELGHDVEDHWRQYLELGQQIKELKSQQDAQMAECLLAIGEAQTGTLPCGKSIKRTVVAGCDVSFYRKPYVKLSGPRKAREFRATVTAIGVSVLKSSVGEKRAHEAAGRVANAFAACAAHARDATDFYECTPESIGRCIVQSALTGIMPGNGSTALAYLVPQRARKDEVPQLEYRLSHRGVNALARRCGQTMIPIPISVDDEIDTNADGDVYVVSRDIDNPPMDHESLRGIMLVVKEISNGLTITRGWVAKKLIEQRRAISQSFAGRFPQYSPWSKWPIEQAQKTAMHYAIGRGWCIIDDSDAARAIAMDAETDVVQPTQQPEPVRVEGSTADTIRSLMDASEQRAASSDDGNVPNSVSVRDDLLERIADASSDAECDSLDNERKQRVRAGELTAEESCEIAERIADQRVAFTQ</sequence>
<evidence type="ECO:0000259" key="1">
    <source>
        <dbReference type="Pfam" id="PF04542"/>
    </source>
</evidence>
<feature type="non-terminal residue" evidence="3">
    <location>
        <position position="1"/>
    </location>
</feature>
<accession>A0ABP0I5I8</accession>
<dbReference type="EMBL" id="CAXAMM010006935">
    <property type="protein sequence ID" value="CAK9012770.1"/>
    <property type="molecule type" value="Genomic_DNA"/>
</dbReference>
<dbReference type="Gene3D" id="3.90.320.10">
    <property type="match status" value="1"/>
</dbReference>
<evidence type="ECO:0000259" key="2">
    <source>
        <dbReference type="Pfam" id="PF09588"/>
    </source>
</evidence>
<reference evidence="3 5" key="1">
    <citation type="submission" date="2024-02" db="EMBL/GenBank/DDBJ databases">
        <authorList>
            <person name="Chen Y."/>
            <person name="Shah S."/>
            <person name="Dougan E. K."/>
            <person name="Thang M."/>
            <person name="Chan C."/>
        </authorList>
    </citation>
    <scope>NUCLEOTIDE SEQUENCE [LARGE SCALE GENOMIC DNA]</scope>
</reference>
<dbReference type="InterPro" id="IPR051703">
    <property type="entry name" value="NF-kappa-B_Signaling_Reg"/>
</dbReference>
<protein>
    <submittedName>
        <fullName evidence="3">Uncharacterized protein YqaJ</fullName>
    </submittedName>
</protein>
<gene>
    <name evidence="4" type="ORF">SCF082_LOCUS11648</name>
    <name evidence="3" type="ORF">SCF082_LOCUS4950</name>
</gene>
<dbReference type="SUPFAM" id="SSF88946">
    <property type="entry name" value="Sigma2 domain of RNA polymerase sigma factors"/>
    <property type="match status" value="1"/>
</dbReference>
<proteinExistence type="predicted"/>
<dbReference type="InterPro" id="IPR013325">
    <property type="entry name" value="RNA_pol_sigma_r2"/>
</dbReference>
<dbReference type="Gene3D" id="1.10.1740.10">
    <property type="match status" value="1"/>
</dbReference>
<dbReference type="InterPro" id="IPR011604">
    <property type="entry name" value="PDDEXK-like_dom_sf"/>
</dbReference>
<evidence type="ECO:0000313" key="4">
    <source>
        <dbReference type="EMBL" id="CAK9012770.1"/>
    </source>
</evidence>
<organism evidence="3 5">
    <name type="scientific">Durusdinium trenchii</name>
    <dbReference type="NCBI Taxonomy" id="1381693"/>
    <lineage>
        <taxon>Eukaryota</taxon>
        <taxon>Sar</taxon>
        <taxon>Alveolata</taxon>
        <taxon>Dinophyceae</taxon>
        <taxon>Suessiales</taxon>
        <taxon>Symbiodiniaceae</taxon>
        <taxon>Durusdinium</taxon>
    </lineage>
</organism>
<dbReference type="Proteomes" id="UP001642464">
    <property type="component" value="Unassembled WGS sequence"/>
</dbReference>
<evidence type="ECO:0000313" key="5">
    <source>
        <dbReference type="Proteomes" id="UP001642464"/>
    </source>
</evidence>
<dbReference type="SUPFAM" id="SSF52980">
    <property type="entry name" value="Restriction endonuclease-like"/>
    <property type="match status" value="1"/>
</dbReference>
<dbReference type="InterPro" id="IPR011335">
    <property type="entry name" value="Restrct_endonuc-II-like"/>
</dbReference>
<feature type="domain" description="YqaJ viral recombinase" evidence="2">
    <location>
        <begin position="315"/>
        <end position="447"/>
    </location>
</feature>
<name>A0ABP0I5I8_9DINO</name>
<feature type="domain" description="RNA polymerase sigma-70 region 2" evidence="1">
    <location>
        <begin position="193"/>
        <end position="259"/>
    </location>
</feature>
<evidence type="ECO:0000313" key="3">
    <source>
        <dbReference type="EMBL" id="CAK8996832.1"/>
    </source>
</evidence>
<dbReference type="InterPro" id="IPR018330">
    <property type="entry name" value="RecT_fam"/>
</dbReference>
<dbReference type="Pfam" id="PF03837">
    <property type="entry name" value="RecT"/>
    <property type="match status" value="1"/>
</dbReference>
<dbReference type="InterPro" id="IPR019080">
    <property type="entry name" value="YqaJ_viral_recombinase"/>
</dbReference>
<dbReference type="InterPro" id="IPR007627">
    <property type="entry name" value="RNA_pol_sigma70_r2"/>
</dbReference>
<dbReference type="NCBIfam" id="TIGR03033">
    <property type="entry name" value="phage_rel_nuc"/>
    <property type="match status" value="1"/>
</dbReference>
<dbReference type="InterPro" id="IPR017482">
    <property type="entry name" value="Lambda-type_endonuclease"/>
</dbReference>
<comment type="caution">
    <text evidence="3">The sequence shown here is derived from an EMBL/GenBank/DDBJ whole genome shotgun (WGS) entry which is preliminary data.</text>
</comment>
<dbReference type="EMBL" id="CAXAMM010002605">
    <property type="protein sequence ID" value="CAK8996832.1"/>
    <property type="molecule type" value="Genomic_DNA"/>
</dbReference>
<dbReference type="Pfam" id="PF09588">
    <property type="entry name" value="YqaJ"/>
    <property type="match status" value="1"/>
</dbReference>
<dbReference type="PANTHER" id="PTHR46609">
    <property type="entry name" value="EXONUCLEASE, PHAGE-TYPE/RECB, C-TERMINAL DOMAIN-CONTAINING PROTEIN"/>
    <property type="match status" value="1"/>
</dbReference>
<dbReference type="PANTHER" id="PTHR46609:SF6">
    <property type="entry name" value="EXONUCLEASE, PHAGE-TYPE_RECB, C-TERMINAL DOMAIN-CONTAINING PROTEIN-RELATED"/>
    <property type="match status" value="1"/>
</dbReference>
<dbReference type="Pfam" id="PF04542">
    <property type="entry name" value="Sigma70_r2"/>
    <property type="match status" value="1"/>
</dbReference>